<reference evidence="1" key="1">
    <citation type="submission" date="2019-02" db="EMBL/GenBank/DDBJ databases">
        <authorList>
            <person name="Gruber-Vodicka R. H."/>
            <person name="Seah K. B. B."/>
        </authorList>
    </citation>
    <scope>NUCLEOTIDE SEQUENCE</scope>
    <source>
        <strain evidence="3">BECK_S127</strain>
        <strain evidence="2">BECK_S1320</strain>
        <strain evidence="1">BECK_S1321</strain>
    </source>
</reference>
<evidence type="ECO:0000313" key="1">
    <source>
        <dbReference type="EMBL" id="VFK40111.1"/>
    </source>
</evidence>
<gene>
    <name evidence="3" type="ORF">BECKSD772D_GA0070982_10664</name>
    <name evidence="2" type="ORF">BECKSD772E_GA0070983_10535</name>
    <name evidence="1" type="ORF">BECKSD772F_GA0070984_10535</name>
</gene>
<protein>
    <submittedName>
        <fullName evidence="1">Uncharacterized protein</fullName>
    </submittedName>
</protein>
<evidence type="ECO:0000313" key="2">
    <source>
        <dbReference type="EMBL" id="VFK45406.1"/>
    </source>
</evidence>
<organism evidence="1">
    <name type="scientific">Candidatus Kentrum sp. SD</name>
    <dbReference type="NCBI Taxonomy" id="2126332"/>
    <lineage>
        <taxon>Bacteria</taxon>
        <taxon>Pseudomonadati</taxon>
        <taxon>Pseudomonadota</taxon>
        <taxon>Gammaproteobacteria</taxon>
        <taxon>Candidatus Kentrum</taxon>
    </lineage>
</organism>
<name>A0A450YEZ3_9GAMM</name>
<dbReference type="EMBL" id="CAADFU010000053">
    <property type="protein sequence ID" value="VFK45406.1"/>
    <property type="molecule type" value="Genomic_DNA"/>
</dbReference>
<accession>A0A450YEZ3</accession>
<sequence length="89" mass="9294">MNMRHRLSVSLRRASIPVMAVVALLAGLGVAVQDAASAGRGAVRVEVSRAGAVELYGANHALVIGIDAYDSGWPRLSNDHVEGSHHPGK</sequence>
<dbReference type="EMBL" id="CAADFR010000053">
    <property type="protein sequence ID" value="VFK40111.1"/>
    <property type="molecule type" value="Genomic_DNA"/>
</dbReference>
<dbReference type="EMBL" id="CAADHB010000066">
    <property type="protein sequence ID" value="VFK79791.1"/>
    <property type="molecule type" value="Genomic_DNA"/>
</dbReference>
<dbReference type="AlphaFoldDB" id="A0A450YEZ3"/>
<proteinExistence type="predicted"/>
<evidence type="ECO:0000313" key="3">
    <source>
        <dbReference type="EMBL" id="VFK79791.1"/>
    </source>
</evidence>